<dbReference type="PANTHER" id="PTHR30135:SF3">
    <property type="entry name" value="GLUCONEOGENESIS FACTOR-RELATED"/>
    <property type="match status" value="1"/>
</dbReference>
<dbReference type="CDD" id="cd07187">
    <property type="entry name" value="YvcK_like"/>
    <property type="match status" value="1"/>
</dbReference>
<dbReference type="InterPro" id="IPR010119">
    <property type="entry name" value="Gluconeogen_factor"/>
</dbReference>
<dbReference type="EMBL" id="CAFBPM010000011">
    <property type="protein sequence ID" value="CAB5025644.1"/>
    <property type="molecule type" value="Genomic_DNA"/>
</dbReference>
<reference evidence="3" key="1">
    <citation type="submission" date="2020-05" db="EMBL/GenBank/DDBJ databases">
        <authorList>
            <person name="Chiriac C."/>
            <person name="Salcher M."/>
            <person name="Ghai R."/>
            <person name="Kavagutti S V."/>
        </authorList>
    </citation>
    <scope>NUCLEOTIDE SEQUENCE</scope>
</reference>
<gene>
    <name evidence="2" type="ORF">UFOPK3164_01121</name>
    <name evidence="3" type="ORF">UFOPK3427_01918</name>
    <name evidence="4" type="ORF">UFOPK4112_01196</name>
</gene>
<evidence type="ECO:0000313" key="4">
    <source>
        <dbReference type="EMBL" id="CAB5025644.1"/>
    </source>
</evidence>
<dbReference type="GO" id="GO:0043743">
    <property type="term" value="F:LPPG:FO 2-phospho-L-lactate transferase activity"/>
    <property type="evidence" value="ECO:0007669"/>
    <property type="project" value="InterPro"/>
</dbReference>
<dbReference type="AlphaFoldDB" id="A0A6J7EYY9"/>
<evidence type="ECO:0000313" key="2">
    <source>
        <dbReference type="EMBL" id="CAB4830493.1"/>
    </source>
</evidence>
<protein>
    <submittedName>
        <fullName evidence="3">Unannotated protein</fullName>
    </submittedName>
</protein>
<dbReference type="PANTHER" id="PTHR30135">
    <property type="entry name" value="UNCHARACTERIZED PROTEIN YVCK-RELATED"/>
    <property type="match status" value="1"/>
</dbReference>
<evidence type="ECO:0000313" key="3">
    <source>
        <dbReference type="EMBL" id="CAB4884563.1"/>
    </source>
</evidence>
<dbReference type="EMBL" id="CAFBLT010000004">
    <property type="protein sequence ID" value="CAB4884563.1"/>
    <property type="molecule type" value="Genomic_DNA"/>
</dbReference>
<name>A0A6J7EYY9_9ZZZZ</name>
<sequence>MTQPIRVVAVGGGHGTAVTLSAARTYAENVTAVVSVADDGGSSGRLRELLGVPALGDLRKCLVALAADDSVLAQVMSQRYREGELAGHALGNLLLAGLIESTGDLVRGVDEASRLLELKGRVLPATTGPVTLRSIVGERMAIGQVAVGQEGDNQIVSTLPSNPEIPAAVLEAIVAAEQIIIGPGSLYTSVLAAAATPGIVAALRKSRAQRVFVCNLLPEQPESGGYSVSDHQQALERHGIPIDVTICDTSAGMGLGDVVGQVQDCDLKGENGKVHDPQKLASVLRGLFVDNEREGAIRDGSSWN</sequence>
<evidence type="ECO:0000256" key="1">
    <source>
        <dbReference type="ARBA" id="ARBA00022490"/>
    </source>
</evidence>
<dbReference type="SUPFAM" id="SSF142338">
    <property type="entry name" value="CofD-like"/>
    <property type="match status" value="1"/>
</dbReference>
<dbReference type="InterPro" id="IPR038136">
    <property type="entry name" value="CofD-like_dom_sf"/>
</dbReference>
<dbReference type="Gene3D" id="3.40.50.10680">
    <property type="entry name" value="CofD-like domains"/>
    <property type="match status" value="1"/>
</dbReference>
<organism evidence="3">
    <name type="scientific">freshwater metagenome</name>
    <dbReference type="NCBI Taxonomy" id="449393"/>
    <lineage>
        <taxon>unclassified sequences</taxon>
        <taxon>metagenomes</taxon>
        <taxon>ecological metagenomes</taxon>
    </lineage>
</organism>
<keyword evidence="1" id="KW-0963">Cytoplasm</keyword>
<dbReference type="NCBIfam" id="TIGR01826">
    <property type="entry name" value="CofD_related"/>
    <property type="match status" value="1"/>
</dbReference>
<dbReference type="EMBL" id="CAFABE010000052">
    <property type="protein sequence ID" value="CAB4830493.1"/>
    <property type="molecule type" value="Genomic_DNA"/>
</dbReference>
<dbReference type="Pfam" id="PF01933">
    <property type="entry name" value="CofD"/>
    <property type="match status" value="1"/>
</dbReference>
<proteinExistence type="predicted"/>
<accession>A0A6J7EYY9</accession>
<dbReference type="InterPro" id="IPR002882">
    <property type="entry name" value="CofD"/>
</dbReference>